<feature type="region of interest" description="Disordered" evidence="9">
    <location>
        <begin position="982"/>
        <end position="1006"/>
    </location>
</feature>
<dbReference type="Pfam" id="PF12030">
    <property type="entry name" value="DUF3517"/>
    <property type="match status" value="1"/>
</dbReference>
<proteinExistence type="inferred from homology"/>
<feature type="region of interest" description="Disordered" evidence="9">
    <location>
        <begin position="1596"/>
        <end position="1618"/>
    </location>
</feature>
<evidence type="ECO:0000259" key="10">
    <source>
        <dbReference type="PROSITE" id="PS50235"/>
    </source>
</evidence>
<evidence type="ECO:0000256" key="4">
    <source>
        <dbReference type="ARBA" id="ARBA00022553"/>
    </source>
</evidence>
<dbReference type="InterPro" id="IPR056850">
    <property type="entry name" value="ARM_UBP34_24_USP9X_Y"/>
</dbReference>
<dbReference type="GO" id="GO:0004843">
    <property type="term" value="F:cysteine-type deubiquitinase activity"/>
    <property type="evidence" value="ECO:0007669"/>
    <property type="project" value="UniProtKB-EC"/>
</dbReference>
<evidence type="ECO:0000313" key="12">
    <source>
        <dbReference type="Proteomes" id="UP000594262"/>
    </source>
</evidence>
<dbReference type="InterPro" id="IPR055176">
    <property type="entry name" value="UBP24/USP9X/USP9Y_UBL"/>
</dbReference>
<keyword evidence="5" id="KW-0645">Protease</keyword>
<feature type="compositionally biased region" description="Low complexity" evidence="9">
    <location>
        <begin position="985"/>
        <end position="994"/>
    </location>
</feature>
<dbReference type="InterPro" id="IPR021905">
    <property type="entry name" value="DUF3517"/>
</dbReference>
<dbReference type="GeneID" id="136816477"/>
<dbReference type="Pfam" id="PF25010">
    <property type="entry name" value="ARM_UBP24_USP9X-Y"/>
    <property type="match status" value="1"/>
</dbReference>
<dbReference type="GO" id="GO:0016477">
    <property type="term" value="P:cell migration"/>
    <property type="evidence" value="ECO:0007669"/>
    <property type="project" value="TreeGrafter"/>
</dbReference>
<evidence type="ECO:0000256" key="6">
    <source>
        <dbReference type="ARBA" id="ARBA00022786"/>
    </source>
</evidence>
<dbReference type="PANTHER" id="PTHR24006">
    <property type="entry name" value="UBIQUITIN CARBOXYL-TERMINAL HYDROLASE"/>
    <property type="match status" value="1"/>
</dbReference>
<dbReference type="PANTHER" id="PTHR24006:SF925">
    <property type="entry name" value="UBIQUITINYL HYDROLASE 1"/>
    <property type="match status" value="1"/>
</dbReference>
<dbReference type="InterPro" id="IPR001394">
    <property type="entry name" value="Peptidase_C19_UCH"/>
</dbReference>
<dbReference type="PROSITE" id="PS50235">
    <property type="entry name" value="USP_3"/>
    <property type="match status" value="1"/>
</dbReference>
<dbReference type="GO" id="GO:0016579">
    <property type="term" value="P:protein deubiquitination"/>
    <property type="evidence" value="ECO:0007669"/>
    <property type="project" value="InterPro"/>
</dbReference>
<evidence type="ECO:0000256" key="7">
    <source>
        <dbReference type="ARBA" id="ARBA00022801"/>
    </source>
</evidence>
<reference evidence="11" key="1">
    <citation type="submission" date="2021-01" db="UniProtKB">
        <authorList>
            <consortium name="EnsemblMetazoa"/>
        </authorList>
    </citation>
    <scope>IDENTIFICATION</scope>
</reference>
<dbReference type="CDD" id="cd02659">
    <property type="entry name" value="peptidase_C19C"/>
    <property type="match status" value="1"/>
</dbReference>
<feature type="compositionally biased region" description="Polar residues" evidence="9">
    <location>
        <begin position="2532"/>
        <end position="2541"/>
    </location>
</feature>
<dbReference type="GO" id="GO:0006508">
    <property type="term" value="P:proteolysis"/>
    <property type="evidence" value="ECO:0007669"/>
    <property type="project" value="UniProtKB-KW"/>
</dbReference>
<dbReference type="GO" id="GO:0005634">
    <property type="term" value="C:nucleus"/>
    <property type="evidence" value="ECO:0007669"/>
    <property type="project" value="TreeGrafter"/>
</dbReference>
<dbReference type="RefSeq" id="XP_066928951.1">
    <property type="nucleotide sequence ID" value="XM_067072850.1"/>
</dbReference>
<sequence length="2549" mass="291722">MTVHPRTSSGGPELKKTINEEADVKEPVVTNVESVSSEKEEINPEQNVLELEELVNSIHIEKPKIEEEEDVSIITDDDYDENGNPVFPHDSLAKLDDMVNKPKWIIPVLPKAELEILMDATIKLAKKGLDVKSENCQRFIKEGMTISFNKILLDDAVSTWKFEIHKYILKNTEKLIDLCVVKFDQDWFPLLDLLAIAVNPNSRFHVYNASRNCESNPDMQDYAKPFDHRQPKGWVVDLVNQFGYIGGFEKMKKRCCDMGNLNVPIICALIKPFGLCSEVITEKAIEEYLVPCVHEIKKFLDSLTDEVLKKESKTESKNEAISIIIKSMKAIMSRLPGQDEFCKELEKLRLQMILRLLQVSPFNGKMNALNEINRVIGSVSYYTHHRHYEEDDFLSLEMVAKWLKENDVLVIVLKDNLHQPQYVEKLEKIIRFTIKSKTLTLKDLDTIWCAQLGKHEAIVKNIHDLLAKLAWDFSAEQLDHLFSRFQASWDTANKKQQEKLLELIRRLAEDDKEGVIAHKVLNLLWSLARSNDLPTDIMDQALNAFIKILDYSCSQTQDRDNLKFRWINMCVEELRNGTWVIPALKQIRSICELFYEGCGQVTSQHVIYRNTVVENIQNKHAVVSLVAENLTVYMNRIREIRKDSPEMDPSTLALDGRYTHVTQIQERLDFLRFVLNDGKMWLCEPQAEQIWVCLAINSIFPVDRDVCFQWFSKVMGDDPDLDPEITRQFFENNVLKIDPASLNECGLRCFERFFKYVNMKEGFIHKKRNGAYVLENTALIGYDYLWRVIIESPQEIANHAIEILKEIYTNLGTNLRSRQSDIHCLFIKNCREKLKPSEDWLSKFNEDVEKHRTAVCREARKITLCLKALREYVAESDINFPSERGLLPHFRAFRGKQLCLYIRFSPQNRQIEDFEVWSHDNESLASLRRTIYNRLKMSSQNIKLDIYINGELLNPFDDKKFIGELQVKDRAVFTVKLATTNEGLPSSPDSSSDSSPPPTPHLGDGPMLEAEQLLPGVILSKSKFAHTLFSLGGLANKFGISELRDMILSLLSICPTDVDTIQHIRNTCHEAYKKPNPITYLEKFFFGLSPLQSMYNLEVVYMLLLPSVDHNHSSLTFQQEFVLAGGIQCILKMFSTPNFLQGADLLIKRSTYNVLLKASKLLFTAVAFAHIAVVAEAFTKDSAKEVSISALQHNYAVTLQQAIQNIPNSYYDYIVRNFAMKLGQGLGNHAIKQMPDETVVKTIQKICWCASVGDLSLLQAEHIAIHNKYEEKESLEQLDPEYSLLAKEAFEVLTITLALCPSVLEGLIRDRSWHLFVIDTLLLCNDRLVRTTATEQNFMIASKCTGIDKPLKFFIQLLFTVRDSKVTKYPDQSSEYFNLLCRLLNYGRSVDLALNNATKILEQELSWIKNVQVKHITGGSQPVNNELLKGHLGITKELLAYHSINTRLSIGSEEGDQKLLKSLINDFVFSASKLAVAARNGEDVLKKHVNPICTTSPTVVAALDLMVALSVNCIQNLRYLAKELINLYYSPLDGALAEWEYQPPIGPRPVKGFVGLKNAGATCYMNSVLQQLYMIPEIRSGVLSADVGFNDEDDDVEEKGMREQGFSQSKEDQASNDNKELIDKRKQQERQQYNTKILSQVQAIFGHLYDSKLQFYIPKGFWKSFRLWGEPVNLREQHDAYEFFNTLVDNIDEGLKAAGFKTSCSNVLGGSFADQKICKQCPHRYSRETPFTAINVDVRNHQNLTESLEQYVKGDLLEGANAYHCERCDKKVDTVKRMCIKKLPKVLAIQLKRFDYDWERDCAVKFNDYFEFPRAFDLEPFTVDGLAKIEGEVIEDDESTESTKNKECEMEEEETKPSSTIYRLMGVVVHSGQASGGHYYSYIIPRSGTEGKGGKWYKFDDGDVCECNMEDDEELKNQCFGGEYMGEVFEHMMKRRQKRWWNAYLLFYERVDVLAQPGRGALSEKLDMPAGIERSVRKENIQYLHAKTQFSEDFFQFIKKLTLASVTTPPQQQMNKTLDPVREEICRTSLQLLSKFLFTVGLRTKKCIRGQANEWYEAISVLVRQSLTLRRWFVIEELLGQPERIVEYLMECPVSEIRSAFGRIIVLLAHLTRADGPFSVEILTSPLEQWQVIGCDPTKATLSDYLLRTVLEVLNREGDNPKHLLQYFQLFVMYAGIDAAERKQLLDLGVLSTFIRLAIDEERTTTSKYQYQELSKLYSLVSVLIRSCDVSKYMKPSNDQIQMKPNPYYDSIANIPIMEIPADVEGLIYTSNYVKKLLEESNSSEDTLLLIKFLSWECMSFSLIALSEVLFQISYAYTYELRPYLDILLHMLLLNDSWQHQRLKFAFRGVSDDREGLFDTIHRSKSHSHKRGYQCIKCIVQLTQTCEVAQQMLLQEEELKQKWKDAVRWLGDELERRAPSAYNYNNWSPPTQSNETSNGYFLERSHSARFTYAKACDMFEEEEEDEEVNELVNGLQQSGDNITVLPGGGSSSSSGSSGTSVGGSSSGRSIGIKYPPEVINSPVSPINISNSTTDNDGIDSSLNEEESDS</sequence>
<feature type="compositionally biased region" description="Low complexity" evidence="9">
    <location>
        <begin position="2518"/>
        <end position="2531"/>
    </location>
</feature>
<evidence type="ECO:0000256" key="8">
    <source>
        <dbReference type="ARBA" id="ARBA00022807"/>
    </source>
</evidence>
<accession>A0A7M5UDM3</accession>
<feature type="compositionally biased region" description="Polar residues" evidence="9">
    <location>
        <begin position="1"/>
        <end position="10"/>
    </location>
</feature>
<feature type="region of interest" description="Disordered" evidence="9">
    <location>
        <begin position="2478"/>
        <end position="2549"/>
    </location>
</feature>
<feature type="domain" description="USP" evidence="10">
    <location>
        <begin position="1554"/>
        <end position="1951"/>
    </location>
</feature>
<organism evidence="11 12">
    <name type="scientific">Clytia hemisphaerica</name>
    <dbReference type="NCBI Taxonomy" id="252671"/>
    <lineage>
        <taxon>Eukaryota</taxon>
        <taxon>Metazoa</taxon>
        <taxon>Cnidaria</taxon>
        <taxon>Hydrozoa</taxon>
        <taxon>Hydroidolina</taxon>
        <taxon>Leptothecata</taxon>
        <taxon>Obeliida</taxon>
        <taxon>Clytiidae</taxon>
        <taxon>Clytia</taxon>
    </lineage>
</organism>
<dbReference type="InterPro" id="IPR028889">
    <property type="entry name" value="USP"/>
</dbReference>
<feature type="compositionally biased region" description="Basic and acidic residues" evidence="9">
    <location>
        <begin position="13"/>
        <end position="23"/>
    </location>
</feature>
<dbReference type="SUPFAM" id="SSF54001">
    <property type="entry name" value="Cysteine proteinases"/>
    <property type="match status" value="1"/>
</dbReference>
<keyword evidence="7" id="KW-0378">Hydrolase</keyword>
<name>A0A7M5UDM3_9CNID</name>
<evidence type="ECO:0000256" key="5">
    <source>
        <dbReference type="ARBA" id="ARBA00022670"/>
    </source>
</evidence>
<dbReference type="InterPro" id="IPR038765">
    <property type="entry name" value="Papain-like_cys_pep_sf"/>
</dbReference>
<evidence type="ECO:0000256" key="9">
    <source>
        <dbReference type="SAM" id="MobiDB-lite"/>
    </source>
</evidence>
<evidence type="ECO:0000313" key="11">
    <source>
        <dbReference type="EnsemblMetazoa" id="CLYHEMP009135.1"/>
    </source>
</evidence>
<dbReference type="OrthoDB" id="289038at2759"/>
<dbReference type="InterPro" id="IPR016024">
    <property type="entry name" value="ARM-type_fold"/>
</dbReference>
<feature type="region of interest" description="Disordered" evidence="9">
    <location>
        <begin position="1"/>
        <end position="23"/>
    </location>
</feature>
<dbReference type="Proteomes" id="UP000594262">
    <property type="component" value="Unplaced"/>
</dbReference>
<dbReference type="Gene3D" id="3.90.70.10">
    <property type="entry name" value="Cysteine proteinases"/>
    <property type="match status" value="1"/>
</dbReference>
<dbReference type="SUPFAM" id="SSF48371">
    <property type="entry name" value="ARM repeat"/>
    <property type="match status" value="1"/>
</dbReference>
<evidence type="ECO:0000256" key="2">
    <source>
        <dbReference type="ARBA" id="ARBA00009085"/>
    </source>
</evidence>
<dbReference type="PROSITE" id="PS00972">
    <property type="entry name" value="USP_1"/>
    <property type="match status" value="1"/>
</dbReference>
<dbReference type="PROSITE" id="PS00973">
    <property type="entry name" value="USP_2"/>
    <property type="match status" value="1"/>
</dbReference>
<evidence type="ECO:0000256" key="1">
    <source>
        <dbReference type="ARBA" id="ARBA00000707"/>
    </source>
</evidence>
<dbReference type="EC" id="3.4.19.12" evidence="3"/>
<keyword evidence="6" id="KW-0833">Ubl conjugation pathway</keyword>
<dbReference type="InterPro" id="IPR018200">
    <property type="entry name" value="USP_CS"/>
</dbReference>
<dbReference type="Pfam" id="PF22900">
    <property type="entry name" value="UCH_UBL1"/>
    <property type="match status" value="1"/>
</dbReference>
<dbReference type="Pfam" id="PF00443">
    <property type="entry name" value="UCH"/>
    <property type="match status" value="1"/>
</dbReference>
<keyword evidence="4" id="KW-0597">Phosphoprotein</keyword>
<dbReference type="GO" id="GO:0005829">
    <property type="term" value="C:cytosol"/>
    <property type="evidence" value="ECO:0007669"/>
    <property type="project" value="TreeGrafter"/>
</dbReference>
<keyword evidence="12" id="KW-1185">Reference proteome</keyword>
<comment type="catalytic activity">
    <reaction evidence="1">
        <text>Thiol-dependent hydrolysis of ester, thioester, amide, peptide and isopeptide bonds formed by the C-terminal Gly of ubiquitin (a 76-residue protein attached to proteins as an intracellular targeting signal).</text>
        <dbReference type="EC" id="3.4.19.12"/>
    </reaction>
</comment>
<comment type="similarity">
    <text evidence="2">Belongs to the peptidase C19 family.</text>
</comment>
<keyword evidence="8" id="KW-0788">Thiol protease</keyword>
<evidence type="ECO:0000256" key="3">
    <source>
        <dbReference type="ARBA" id="ARBA00012759"/>
    </source>
</evidence>
<protein>
    <recommendedName>
        <fullName evidence="3">ubiquitinyl hydrolase 1</fullName>
        <ecNumber evidence="3">3.4.19.12</ecNumber>
    </recommendedName>
</protein>
<feature type="compositionally biased region" description="Basic and acidic residues" evidence="9">
    <location>
        <begin position="1609"/>
        <end position="1618"/>
    </location>
</feature>
<dbReference type="InterPro" id="IPR050164">
    <property type="entry name" value="Peptidase_C19"/>
</dbReference>
<dbReference type="EnsemblMetazoa" id="CLYHEMT009135.1">
    <property type="protein sequence ID" value="CLYHEMP009135.1"/>
    <property type="gene ID" value="CLYHEMG009135"/>
</dbReference>